<protein>
    <submittedName>
        <fullName evidence="1">Prohead core protein serine protease</fullName>
    </submittedName>
</protein>
<accession>A0A4P2TE93</accession>
<reference evidence="1 2" key="1">
    <citation type="submission" date="2018-05" db="EMBL/GenBank/DDBJ databases">
        <title>Whole genome sequencing of Vibrio phage VP-1.</title>
        <authorList>
            <person name="Nandita M."/>
            <person name="Bhat S.G."/>
        </authorList>
    </citation>
    <scope>NUCLEOTIDE SEQUENCE [LARGE SCALE GENOMIC DNA]</scope>
</reference>
<dbReference type="GO" id="GO:0008233">
    <property type="term" value="F:peptidase activity"/>
    <property type="evidence" value="ECO:0007669"/>
    <property type="project" value="UniProtKB-KW"/>
</dbReference>
<dbReference type="Proteomes" id="UP000305753">
    <property type="component" value="Segment"/>
</dbReference>
<name>A0A4P2TE93_9CAUD</name>
<keyword evidence="1" id="KW-0645">Protease</keyword>
<dbReference type="GO" id="GO:0006508">
    <property type="term" value="P:proteolysis"/>
    <property type="evidence" value="ECO:0007669"/>
    <property type="project" value="UniProtKB-KW"/>
</dbReference>
<proteinExistence type="predicted"/>
<dbReference type="EMBL" id="MH363700">
    <property type="protein sequence ID" value="AWY10152.1"/>
    <property type="molecule type" value="Genomic_DNA"/>
</dbReference>
<dbReference type="Pfam" id="PF03420">
    <property type="entry name" value="Peptidase_S77"/>
    <property type="match status" value="1"/>
</dbReference>
<evidence type="ECO:0000313" key="2">
    <source>
        <dbReference type="Proteomes" id="UP000305753"/>
    </source>
</evidence>
<dbReference type="InterPro" id="IPR005082">
    <property type="entry name" value="Peptidase_U9_T4_prohead"/>
</dbReference>
<sequence length="218" mass="24427">MKLIVENLHGQSHLEVLTENSKHGRQLFLEGPMVQCNAVNRNGRNYDFESVGKPAVDRYIKEYIEDRRAIGEVEHPEYPFPKLSKAALKVESMAWDGFNAIGKARVLNNPNGQIIASLAEADFNLATSTRGLGDVSDNYGIDEVQPGFMLTAVDVVDRPSGQVCYMKALRESVDWVQNDQGVWVAKDINENVDNVIQTNSLLESDFLQRFEKALNKLS</sequence>
<evidence type="ECO:0000313" key="1">
    <source>
        <dbReference type="EMBL" id="AWY10152.1"/>
    </source>
</evidence>
<keyword evidence="1" id="KW-0378">Hydrolase</keyword>
<organism evidence="1 2">
    <name type="scientific">Vibrio phage VP-1</name>
    <dbReference type="NCBI Taxonomy" id="2234088"/>
    <lineage>
        <taxon>Viruses</taxon>
        <taxon>Duplodnaviria</taxon>
        <taxon>Heunggongvirae</taxon>
        <taxon>Uroviricota</taxon>
        <taxon>Caudoviricetes</taxon>
        <taxon>Pantevenvirales</taxon>
        <taxon>Ackermannviridae</taxon>
        <taxon>Vapseptimavirus</taxon>
        <taxon>Vapseptimavirus VAP7</taxon>
    </lineage>
</organism>